<organism evidence="1 2">
    <name type="scientific">Altererythrobacter xiamenensis</name>
    <dbReference type="NCBI Taxonomy" id="1316679"/>
    <lineage>
        <taxon>Bacteria</taxon>
        <taxon>Pseudomonadati</taxon>
        <taxon>Pseudomonadota</taxon>
        <taxon>Alphaproteobacteria</taxon>
        <taxon>Sphingomonadales</taxon>
        <taxon>Erythrobacteraceae</taxon>
        <taxon>Altererythrobacter</taxon>
    </lineage>
</organism>
<sequence length="337" mass="37061">MTDPRTIEADPSWLPHRVDVSRRTVELMRIPRSELGKTGFLADRKPSSKADVAIIGWDDVRAMRVETGKLHFIFHTAFCRSTLLVRALDRPGVCIGLNEPGILASLAGNVEATKPLVKPVLQLLSRAHEPGEAVFVKPSNMANMLIPGMLNTMPEARAILMSNALPKFLGSVAKRGLLGRRWGRELFLALQSYAGMDFGMSSRELFAMSDMQAAALAWFLGQRWFLLHMQGQVAGISGDRFRSLDGDRFNAERVKTIAAIADFAELEIDQAGAEELAHADVFDEHSKLGGAQAAHEDEDNMLARDAKLAEEIGQVEQWVGMIAQQAGLAIPMKQSLF</sequence>
<dbReference type="RefSeq" id="WP_086436116.1">
    <property type="nucleotide sequence ID" value="NZ_FXWG01000001.1"/>
</dbReference>
<name>A0A1Y6E5Y6_9SPHN</name>
<protein>
    <submittedName>
        <fullName evidence="1">Uncharacterized protein</fullName>
    </submittedName>
</protein>
<proteinExistence type="predicted"/>
<keyword evidence="2" id="KW-1185">Reference proteome</keyword>
<evidence type="ECO:0000313" key="1">
    <source>
        <dbReference type="EMBL" id="SMQ58157.1"/>
    </source>
</evidence>
<dbReference type="EMBL" id="FXWG01000001">
    <property type="protein sequence ID" value="SMQ58157.1"/>
    <property type="molecule type" value="Genomic_DNA"/>
</dbReference>
<accession>A0A1Y6E5Y6</accession>
<gene>
    <name evidence="1" type="ORF">SAMN06297468_0121</name>
</gene>
<dbReference type="Proteomes" id="UP000194420">
    <property type="component" value="Unassembled WGS sequence"/>
</dbReference>
<reference evidence="2" key="1">
    <citation type="submission" date="2017-04" db="EMBL/GenBank/DDBJ databases">
        <authorList>
            <person name="Varghese N."/>
            <person name="Submissions S."/>
        </authorList>
    </citation>
    <scope>NUCLEOTIDE SEQUENCE [LARGE SCALE GENOMIC DNA]</scope>
</reference>
<dbReference type="AlphaFoldDB" id="A0A1Y6E5Y6"/>
<evidence type="ECO:0000313" key="2">
    <source>
        <dbReference type="Proteomes" id="UP000194420"/>
    </source>
</evidence>
<dbReference type="OrthoDB" id="3397773at2"/>